<organism evidence="1 2">
    <name type="scientific">Neotabrizicola shimadae</name>
    <dbReference type="NCBI Taxonomy" id="2807096"/>
    <lineage>
        <taxon>Bacteria</taxon>
        <taxon>Pseudomonadati</taxon>
        <taxon>Pseudomonadota</taxon>
        <taxon>Alphaproteobacteria</taxon>
        <taxon>Rhodobacterales</taxon>
        <taxon>Paracoccaceae</taxon>
        <taxon>Neotabrizicola</taxon>
    </lineage>
</organism>
<sequence length="102" mass="10418">MSETEAGGTGLKLAFLLCLGLGLGLGVQATWRIASGTGFAPDPMADWMTPAHVSAVFGIPPARVAEVLGITGALPFASLRDLAAERGETSDALIARLQAEVP</sequence>
<keyword evidence="2" id="KW-1185">Reference proteome</keyword>
<dbReference type="RefSeq" id="WP_220664227.1">
    <property type="nucleotide sequence ID" value="NZ_CP069370.1"/>
</dbReference>
<name>A0A8G0ZWV7_9RHOB</name>
<protein>
    <submittedName>
        <fullName evidence="1">Uncharacterized protein</fullName>
    </submittedName>
</protein>
<dbReference type="AlphaFoldDB" id="A0A8G0ZWV7"/>
<evidence type="ECO:0000313" key="2">
    <source>
        <dbReference type="Proteomes" id="UP000826300"/>
    </source>
</evidence>
<reference evidence="1" key="1">
    <citation type="submission" date="2021-02" db="EMBL/GenBank/DDBJ databases">
        <title>Rhodobacter shimadae sp. nov., an aerobic anoxygenic phototrophic bacterium isolated from a hot spring.</title>
        <authorList>
            <person name="Muramatsu S."/>
            <person name="Haruta S."/>
            <person name="Hirose S."/>
            <person name="Hanada S."/>
        </authorList>
    </citation>
    <scope>NUCLEOTIDE SEQUENCE</scope>
    <source>
        <strain evidence="1">N10</strain>
    </source>
</reference>
<evidence type="ECO:0000313" key="1">
    <source>
        <dbReference type="EMBL" id="QYZ71627.1"/>
    </source>
</evidence>
<gene>
    <name evidence="1" type="ORF">JO391_09095</name>
</gene>
<dbReference type="EMBL" id="CP069370">
    <property type="protein sequence ID" value="QYZ71627.1"/>
    <property type="molecule type" value="Genomic_DNA"/>
</dbReference>
<accession>A0A8G0ZWV7</accession>
<proteinExistence type="predicted"/>
<dbReference type="KEGG" id="nsm:JO391_09095"/>
<dbReference type="Proteomes" id="UP000826300">
    <property type="component" value="Chromosome"/>
</dbReference>